<dbReference type="Gene3D" id="2.30.30.110">
    <property type="match status" value="1"/>
</dbReference>
<dbReference type="AlphaFoldDB" id="A0A6J4UFX1"/>
<evidence type="ECO:0000256" key="1">
    <source>
        <dbReference type="SAM" id="MobiDB-lite"/>
    </source>
</evidence>
<feature type="region of interest" description="Disordered" evidence="1">
    <location>
        <begin position="32"/>
        <end position="56"/>
    </location>
</feature>
<dbReference type="InterPro" id="IPR011067">
    <property type="entry name" value="Plasmid_toxin/cell-grow_inhib"/>
</dbReference>
<name>A0A6J4UFX1_9BACT</name>
<proteinExistence type="predicted"/>
<sequence length="169" mass="17344">MTEGFCDDREHQLSVREVVVLGSDVPRMGPFVPVRLGSGTGEGATGRRRGPGASPAFGNRAAATVVVADVATLDPIGADPFPGILAAAGGTGLNRTSTVVRERSLTAPEDRSDRSSGAVPPALMARLDVALRAALGLRSSPCAVQHGVAFRAVVALEPTAGRVRRVGPR</sequence>
<evidence type="ECO:0000313" key="2">
    <source>
        <dbReference type="EMBL" id="CAA9549573.1"/>
    </source>
</evidence>
<organism evidence="2">
    <name type="scientific">uncultured Thermomicrobiales bacterium</name>
    <dbReference type="NCBI Taxonomy" id="1645740"/>
    <lineage>
        <taxon>Bacteria</taxon>
        <taxon>Pseudomonadati</taxon>
        <taxon>Thermomicrobiota</taxon>
        <taxon>Thermomicrobia</taxon>
        <taxon>Thermomicrobiales</taxon>
        <taxon>environmental samples</taxon>
    </lineage>
</organism>
<protein>
    <submittedName>
        <fullName evidence="2">Uncharacterized protein</fullName>
    </submittedName>
</protein>
<accession>A0A6J4UFX1</accession>
<gene>
    <name evidence="2" type="ORF">AVDCRST_MAG19-676</name>
</gene>
<reference evidence="2" key="1">
    <citation type="submission" date="2020-02" db="EMBL/GenBank/DDBJ databases">
        <authorList>
            <person name="Meier V. D."/>
        </authorList>
    </citation>
    <scope>NUCLEOTIDE SEQUENCE</scope>
    <source>
        <strain evidence="2">AVDCRST_MAG19</strain>
    </source>
</reference>
<dbReference type="EMBL" id="CADCWL010000030">
    <property type="protein sequence ID" value="CAA9549573.1"/>
    <property type="molecule type" value="Genomic_DNA"/>
</dbReference>